<evidence type="ECO:0000313" key="2">
    <source>
        <dbReference type="Proteomes" id="UP000604046"/>
    </source>
</evidence>
<protein>
    <recommendedName>
        <fullName evidence="3">PDZ domain-containing protein</fullName>
    </recommendedName>
</protein>
<sequence length="126" mass="13366">MACATCCVWAGSQNETVIDGSMVKEGIAPTAPALPENAFVVQLQKGMVKGGNAQHGLVLDLADEDVCIVKEVEGGLAGAWNSTCDESIKIKPFDRIIRVNGVSGSSRELAQILIATRLFLFSRICT</sequence>
<organism evidence="1 2">
    <name type="scientific">Symbiodinium natans</name>
    <dbReference type="NCBI Taxonomy" id="878477"/>
    <lineage>
        <taxon>Eukaryota</taxon>
        <taxon>Sar</taxon>
        <taxon>Alveolata</taxon>
        <taxon>Dinophyceae</taxon>
        <taxon>Suessiales</taxon>
        <taxon>Symbiodiniaceae</taxon>
        <taxon>Symbiodinium</taxon>
    </lineage>
</organism>
<evidence type="ECO:0000313" key="1">
    <source>
        <dbReference type="EMBL" id="CAE7471148.1"/>
    </source>
</evidence>
<gene>
    <name evidence="1" type="ORF">SNAT2548_LOCUS26443</name>
</gene>
<proteinExistence type="predicted"/>
<dbReference type="EMBL" id="CAJNDS010002432">
    <property type="protein sequence ID" value="CAE7471148.1"/>
    <property type="molecule type" value="Genomic_DNA"/>
</dbReference>
<accession>A0A812SAQ9</accession>
<keyword evidence="2" id="KW-1185">Reference proteome</keyword>
<evidence type="ECO:0008006" key="3">
    <source>
        <dbReference type="Google" id="ProtNLM"/>
    </source>
</evidence>
<dbReference type="OrthoDB" id="429231at2759"/>
<reference evidence="1" key="1">
    <citation type="submission" date="2021-02" db="EMBL/GenBank/DDBJ databases">
        <authorList>
            <person name="Dougan E. K."/>
            <person name="Rhodes N."/>
            <person name="Thang M."/>
            <person name="Chan C."/>
        </authorList>
    </citation>
    <scope>NUCLEOTIDE SEQUENCE</scope>
</reference>
<dbReference type="AlphaFoldDB" id="A0A812SAQ9"/>
<dbReference type="Proteomes" id="UP000604046">
    <property type="component" value="Unassembled WGS sequence"/>
</dbReference>
<name>A0A812SAQ9_9DINO</name>
<comment type="caution">
    <text evidence="1">The sequence shown here is derived from an EMBL/GenBank/DDBJ whole genome shotgun (WGS) entry which is preliminary data.</text>
</comment>